<evidence type="ECO:0000313" key="5">
    <source>
        <dbReference type="Proteomes" id="UP000528608"/>
    </source>
</evidence>
<dbReference type="AlphaFoldDB" id="A0A2N8NU07"/>
<dbReference type="SMART" id="SM00458">
    <property type="entry name" value="RICIN"/>
    <property type="match status" value="1"/>
</dbReference>
<dbReference type="InterPro" id="IPR000772">
    <property type="entry name" value="Ricin_B_lectin"/>
</dbReference>
<dbReference type="InterPro" id="IPR035992">
    <property type="entry name" value="Ricin_B-like_lectins"/>
</dbReference>
<dbReference type="EMBL" id="JACHJF010000007">
    <property type="protein sequence ID" value="MBB5119267.1"/>
    <property type="molecule type" value="Genomic_DNA"/>
</dbReference>
<evidence type="ECO:0000313" key="2">
    <source>
        <dbReference type="EMBL" id="MBB5119267.1"/>
    </source>
</evidence>
<accession>A0A2N8NU07</accession>
<reference evidence="4" key="1">
    <citation type="submission" date="2015-07" db="EMBL/GenBank/DDBJ databases">
        <authorList>
            <person name="Graham D.E."/>
            <person name="Giannone R.J."/>
            <person name="Gulvik C.A."/>
            <person name="Hettich R.L."/>
            <person name="Klingeman D.M."/>
            <person name="Mahan K.M."/>
            <person name="Parry R.J."/>
            <person name="Spain J.C."/>
        </authorList>
    </citation>
    <scope>NUCLEOTIDE SEQUENCE [LARGE SCALE GENOMIC DNA]</scope>
    <source>
        <strain evidence="4">ATCC 27428</strain>
    </source>
</reference>
<organism evidence="3 4">
    <name type="scientific">Streptomyces eurocidicus</name>
    <name type="common">Streptoverticillium eurocidicus</name>
    <dbReference type="NCBI Taxonomy" id="66423"/>
    <lineage>
        <taxon>Bacteria</taxon>
        <taxon>Bacillati</taxon>
        <taxon>Actinomycetota</taxon>
        <taxon>Actinomycetes</taxon>
        <taxon>Kitasatosporales</taxon>
        <taxon>Streptomycetaceae</taxon>
        <taxon>Streptomyces</taxon>
    </lineage>
</organism>
<dbReference type="CDD" id="cd00161">
    <property type="entry name" value="beta-trefoil_Ricin-like"/>
    <property type="match status" value="2"/>
</dbReference>
<evidence type="ECO:0000313" key="3">
    <source>
        <dbReference type="EMBL" id="PNE32245.1"/>
    </source>
</evidence>
<dbReference type="Pfam" id="PF14200">
    <property type="entry name" value="RicinB_lectin_2"/>
    <property type="match status" value="2"/>
</dbReference>
<dbReference type="RefSeq" id="WP_170127774.1">
    <property type="nucleotide sequence ID" value="NZ_JACHJF010000007.1"/>
</dbReference>
<evidence type="ECO:0000259" key="1">
    <source>
        <dbReference type="SMART" id="SM00458"/>
    </source>
</evidence>
<protein>
    <recommendedName>
        <fullName evidence="1">Ricin B lectin domain-containing protein</fullName>
    </recommendedName>
</protein>
<reference evidence="3" key="2">
    <citation type="submission" date="2015-07" db="EMBL/GenBank/DDBJ databases">
        <authorList>
            <person name="Noorani M."/>
        </authorList>
    </citation>
    <scope>NUCLEOTIDE SEQUENCE [LARGE SCALE GENOMIC DNA]</scope>
    <source>
        <strain evidence="3">ATCC 27428</strain>
    </source>
</reference>
<dbReference type="Proteomes" id="UP000235945">
    <property type="component" value="Unassembled WGS sequence"/>
</dbReference>
<reference evidence="2 5" key="3">
    <citation type="submission" date="2020-08" db="EMBL/GenBank/DDBJ databases">
        <title>Genomic Encyclopedia of Type Strains, Phase III (KMG-III): the genomes of soil and plant-associated and newly described type strains.</title>
        <authorList>
            <person name="Whitman W."/>
        </authorList>
    </citation>
    <scope>NUCLEOTIDE SEQUENCE [LARGE SCALE GENOMIC DNA]</scope>
    <source>
        <strain evidence="2 5">CECT 3259</strain>
    </source>
</reference>
<dbReference type="Proteomes" id="UP000528608">
    <property type="component" value="Unassembled WGS sequence"/>
</dbReference>
<name>A0A2N8NU07_STREU</name>
<keyword evidence="4" id="KW-1185">Reference proteome</keyword>
<sequence length="334" mass="34579">MPSPSLSSSRPGVRSRALVVLLAAMALLVLGPGYRAPARAAPQQEVNILAAHSGKCLEVASAAVGEPVRQQRCVGSPRALWYLRASEAGGGTVNIVNAYSGKCLEVENSSPANGAAVRQGDCTGRPGADFALVDAGDNAWLQPSTASPRKCVEVTGSALEDGVPLRQWDCARQPGAEFVQRSDPVRETTLVNVNSGKCLGIEGHGPADGAKVVQLTCSGAALDQKWQVGATASGAVTLTNVSTGKCLSIEGASTENGALGVQTTCAGTPEQGWLARPQGTGFHALVNVNSAKFLGIKSVSSEEGAETDQWTDSGTRDQLWQMVPSAVRVVKEMM</sequence>
<dbReference type="PROSITE" id="PS50231">
    <property type="entry name" value="RICIN_B_LECTIN"/>
    <property type="match status" value="2"/>
</dbReference>
<comment type="caution">
    <text evidence="3">The sequence shown here is derived from an EMBL/GenBank/DDBJ whole genome shotgun (WGS) entry which is preliminary data.</text>
</comment>
<dbReference type="SUPFAM" id="SSF50370">
    <property type="entry name" value="Ricin B-like lectins"/>
    <property type="match status" value="2"/>
</dbReference>
<dbReference type="EMBL" id="LGUI01000006">
    <property type="protein sequence ID" value="PNE32245.1"/>
    <property type="molecule type" value="Genomic_DNA"/>
</dbReference>
<feature type="domain" description="Ricin B lectin" evidence="1">
    <location>
        <begin position="90"/>
        <end position="229"/>
    </location>
</feature>
<dbReference type="Gene3D" id="2.80.10.50">
    <property type="match status" value="2"/>
</dbReference>
<proteinExistence type="predicted"/>
<gene>
    <name evidence="3" type="ORF">AF335_21345</name>
    <name evidence="2" type="ORF">FHS36_002700</name>
</gene>
<evidence type="ECO:0000313" key="4">
    <source>
        <dbReference type="Proteomes" id="UP000235945"/>
    </source>
</evidence>